<sequence>MKIREVAMDKYTACHLSMGLLGAILLFNVHYFWMAELTVVGDCKVMQRTKYHQWYLYLVTTVNCYMPYVLMMVGCGKLAMIEVRLGNFSRKSSLVIAVLVSFVLLHLLPDVIQQYLLNIMSHSKKSFTSRLSLNIMIGFKMLGNMIHPFVWMLLIAVLAPELRSHLVRSLRSTWKKIRLCCALRYTCQRNMPSSDENDKTKSLGLCSCYIVCSGLGSN</sequence>
<feature type="transmembrane region" description="Helical" evidence="1">
    <location>
        <begin position="137"/>
        <end position="159"/>
    </location>
</feature>
<comment type="caution">
    <text evidence="2">The sequence shown here is derived from an EMBL/GenBank/DDBJ whole genome shotgun (WGS) entry which is preliminary data.</text>
</comment>
<evidence type="ECO:0000256" key="1">
    <source>
        <dbReference type="SAM" id="Phobius"/>
    </source>
</evidence>
<keyword evidence="1" id="KW-0472">Membrane</keyword>
<evidence type="ECO:0000313" key="3">
    <source>
        <dbReference type="Proteomes" id="UP001626550"/>
    </source>
</evidence>
<dbReference type="EMBL" id="JBJKFK010000115">
    <property type="protein sequence ID" value="KAL3319646.1"/>
    <property type="molecule type" value="Genomic_DNA"/>
</dbReference>
<evidence type="ECO:0008006" key="4">
    <source>
        <dbReference type="Google" id="ProtNLM"/>
    </source>
</evidence>
<dbReference type="AlphaFoldDB" id="A0ABD2QLM0"/>
<gene>
    <name evidence="2" type="ORF">Ciccas_001683</name>
</gene>
<reference evidence="2 3" key="1">
    <citation type="submission" date="2024-11" db="EMBL/GenBank/DDBJ databases">
        <title>Adaptive evolution of stress response genes in parasites aligns with host niche diversity.</title>
        <authorList>
            <person name="Hahn C."/>
            <person name="Resl P."/>
        </authorList>
    </citation>
    <scope>NUCLEOTIDE SEQUENCE [LARGE SCALE GENOMIC DNA]</scope>
    <source>
        <strain evidence="2">EGGRZ-B1_66</strain>
        <tissue evidence="2">Body</tissue>
    </source>
</reference>
<protein>
    <recommendedName>
        <fullName evidence="4">G-protein coupled receptors family 1 profile domain-containing protein</fullName>
    </recommendedName>
</protein>
<proteinExistence type="predicted"/>
<accession>A0ABD2QLM0</accession>
<organism evidence="2 3">
    <name type="scientific">Cichlidogyrus casuarinus</name>
    <dbReference type="NCBI Taxonomy" id="1844966"/>
    <lineage>
        <taxon>Eukaryota</taxon>
        <taxon>Metazoa</taxon>
        <taxon>Spiralia</taxon>
        <taxon>Lophotrochozoa</taxon>
        <taxon>Platyhelminthes</taxon>
        <taxon>Monogenea</taxon>
        <taxon>Monopisthocotylea</taxon>
        <taxon>Dactylogyridea</taxon>
        <taxon>Ancyrocephalidae</taxon>
        <taxon>Cichlidogyrus</taxon>
    </lineage>
</organism>
<keyword evidence="3" id="KW-1185">Reference proteome</keyword>
<feature type="transmembrane region" description="Helical" evidence="1">
    <location>
        <begin position="54"/>
        <end position="73"/>
    </location>
</feature>
<evidence type="ECO:0000313" key="2">
    <source>
        <dbReference type="EMBL" id="KAL3319646.1"/>
    </source>
</evidence>
<keyword evidence="1" id="KW-0812">Transmembrane</keyword>
<keyword evidence="1" id="KW-1133">Transmembrane helix</keyword>
<dbReference type="Proteomes" id="UP001626550">
    <property type="component" value="Unassembled WGS sequence"/>
</dbReference>
<feature type="transmembrane region" description="Helical" evidence="1">
    <location>
        <begin position="12"/>
        <end position="34"/>
    </location>
</feature>
<feature type="transmembrane region" description="Helical" evidence="1">
    <location>
        <begin position="94"/>
        <end position="117"/>
    </location>
</feature>
<name>A0ABD2QLM0_9PLAT</name>